<protein>
    <submittedName>
        <fullName evidence="1">Uncharacterized protein</fullName>
    </submittedName>
</protein>
<keyword evidence="2" id="KW-1185">Reference proteome</keyword>
<dbReference type="Proteomes" id="UP000235672">
    <property type="component" value="Unassembled WGS sequence"/>
</dbReference>
<evidence type="ECO:0000313" key="1">
    <source>
        <dbReference type="EMBL" id="PMD20657.1"/>
    </source>
</evidence>
<accession>A0A2J6Q2Z5</accession>
<dbReference type="AlphaFoldDB" id="A0A2J6Q2Z5"/>
<proteinExistence type="predicted"/>
<organism evidence="1 2">
    <name type="scientific">Hyaloscypha hepaticicola</name>
    <dbReference type="NCBI Taxonomy" id="2082293"/>
    <lineage>
        <taxon>Eukaryota</taxon>
        <taxon>Fungi</taxon>
        <taxon>Dikarya</taxon>
        <taxon>Ascomycota</taxon>
        <taxon>Pezizomycotina</taxon>
        <taxon>Leotiomycetes</taxon>
        <taxon>Helotiales</taxon>
        <taxon>Hyaloscyphaceae</taxon>
        <taxon>Hyaloscypha</taxon>
    </lineage>
</organism>
<sequence length="184" mass="19815">MAAFYHLRLQTMMTILPGLSASCTGSLSMSLVVFDFYSLYYPLPITQVFVACPTGSIQVQQVQALKYQIHPLACASPSKVNTVRVGKISHGDQIDRNCVCKGLSTSICSAACATPVYNREYLNWLYATCIGYSGWNDPGSASVDTLSIGSTASGYNSEGINTEKSYDIEPTYAIPSCVDPSDSC</sequence>
<name>A0A2J6Q2Z5_9HELO</name>
<reference evidence="1 2" key="1">
    <citation type="submission" date="2016-05" db="EMBL/GenBank/DDBJ databases">
        <title>A degradative enzymes factory behind the ericoid mycorrhizal symbiosis.</title>
        <authorList>
            <consortium name="DOE Joint Genome Institute"/>
            <person name="Martino E."/>
            <person name="Morin E."/>
            <person name="Grelet G."/>
            <person name="Kuo A."/>
            <person name="Kohler A."/>
            <person name="Daghino S."/>
            <person name="Barry K."/>
            <person name="Choi C."/>
            <person name="Cichocki N."/>
            <person name="Clum A."/>
            <person name="Copeland A."/>
            <person name="Hainaut M."/>
            <person name="Haridas S."/>
            <person name="Labutti K."/>
            <person name="Lindquist E."/>
            <person name="Lipzen A."/>
            <person name="Khouja H.-R."/>
            <person name="Murat C."/>
            <person name="Ohm R."/>
            <person name="Olson A."/>
            <person name="Spatafora J."/>
            <person name="Veneault-Fourrey C."/>
            <person name="Henrissat B."/>
            <person name="Grigoriev I."/>
            <person name="Martin F."/>
            <person name="Perotto S."/>
        </authorList>
    </citation>
    <scope>NUCLEOTIDE SEQUENCE [LARGE SCALE GENOMIC DNA]</scope>
    <source>
        <strain evidence="1 2">UAMH 7357</strain>
    </source>
</reference>
<dbReference type="EMBL" id="KZ613484">
    <property type="protein sequence ID" value="PMD20657.1"/>
    <property type="molecule type" value="Genomic_DNA"/>
</dbReference>
<gene>
    <name evidence="1" type="ORF">NA56DRAFT_704463</name>
</gene>
<evidence type="ECO:0000313" key="2">
    <source>
        <dbReference type="Proteomes" id="UP000235672"/>
    </source>
</evidence>